<dbReference type="PANTHER" id="PTHR43236:SF1">
    <property type="entry name" value="BLL7220 PROTEIN"/>
    <property type="match status" value="1"/>
</dbReference>
<sequence length="204" mass="22741">MALRRGFKTDAEWYAQDVRRELGIPETGKLCPWSLAKHLEHIVVDLSSFQKEHPLDVARLRQCTGAKGFSAVTIHKGTARLVILNDGHEKPRQTADLAHELAHGLLHHVPLPLSDETGVRMFNARDEEEAHWLGPTLLVPGPSAHAIARQRLSIEMAAAQYGVSKELMRMRLNISGAFKRAKPHGLAPEGQQIAIRAPRLAWRC</sequence>
<dbReference type="EMBL" id="FXTO01000024">
    <property type="protein sequence ID" value="SMO91443.1"/>
    <property type="molecule type" value="Genomic_DNA"/>
</dbReference>
<evidence type="ECO:0000313" key="2">
    <source>
        <dbReference type="EMBL" id="SMO91443.1"/>
    </source>
</evidence>
<keyword evidence="3" id="KW-1185">Reference proteome</keyword>
<evidence type="ECO:0000313" key="3">
    <source>
        <dbReference type="Proteomes" id="UP000316030"/>
    </source>
</evidence>
<protein>
    <recommendedName>
        <fullName evidence="1">IrrE N-terminal-like domain-containing protein</fullName>
    </recommendedName>
</protein>
<dbReference type="Proteomes" id="UP000316030">
    <property type="component" value="Unassembled WGS sequence"/>
</dbReference>
<accession>A0A521F5N9</accession>
<gene>
    <name evidence="2" type="ORF">SAMN06265173_12412</name>
</gene>
<reference evidence="2 3" key="1">
    <citation type="submission" date="2017-05" db="EMBL/GenBank/DDBJ databases">
        <authorList>
            <person name="Varghese N."/>
            <person name="Submissions S."/>
        </authorList>
    </citation>
    <scope>NUCLEOTIDE SEQUENCE [LARGE SCALE GENOMIC DNA]</scope>
    <source>
        <strain evidence="2 3">DSM 29506</strain>
    </source>
</reference>
<dbReference type="Pfam" id="PF06114">
    <property type="entry name" value="Peptidase_M78"/>
    <property type="match status" value="1"/>
</dbReference>
<dbReference type="RefSeq" id="WP_142494280.1">
    <property type="nucleotide sequence ID" value="NZ_FXTO01000024.1"/>
</dbReference>
<feature type="domain" description="IrrE N-terminal-like" evidence="1">
    <location>
        <begin position="69"/>
        <end position="173"/>
    </location>
</feature>
<organism evidence="2 3">
    <name type="scientific">Thalassovita litoralis</name>
    <dbReference type="NCBI Taxonomy" id="1010611"/>
    <lineage>
        <taxon>Bacteria</taxon>
        <taxon>Pseudomonadati</taxon>
        <taxon>Pseudomonadota</taxon>
        <taxon>Alphaproteobacteria</taxon>
        <taxon>Rhodobacterales</taxon>
        <taxon>Roseobacteraceae</taxon>
        <taxon>Thalassovita</taxon>
    </lineage>
</organism>
<dbReference type="OrthoDB" id="572608at2"/>
<dbReference type="InterPro" id="IPR010359">
    <property type="entry name" value="IrrE_HExxH"/>
</dbReference>
<dbReference type="AlphaFoldDB" id="A0A521F5N9"/>
<dbReference type="PANTHER" id="PTHR43236">
    <property type="entry name" value="ANTITOXIN HIGA1"/>
    <property type="match status" value="1"/>
</dbReference>
<dbReference type="InterPro" id="IPR052345">
    <property type="entry name" value="Rad_response_metalloprotease"/>
</dbReference>
<name>A0A521F5N9_9RHOB</name>
<evidence type="ECO:0000259" key="1">
    <source>
        <dbReference type="Pfam" id="PF06114"/>
    </source>
</evidence>
<proteinExistence type="predicted"/>